<dbReference type="EMBL" id="CYGV01001467">
    <property type="protein sequence ID" value="CUA74614.1"/>
    <property type="molecule type" value="Genomic_DNA"/>
</dbReference>
<evidence type="ECO:0008006" key="4">
    <source>
        <dbReference type="Google" id="ProtNLM"/>
    </source>
</evidence>
<evidence type="ECO:0000313" key="3">
    <source>
        <dbReference type="Proteomes" id="UP000044841"/>
    </source>
</evidence>
<evidence type="ECO:0000256" key="1">
    <source>
        <dbReference type="SAM" id="SignalP"/>
    </source>
</evidence>
<dbReference type="AlphaFoldDB" id="A0A0K6G8E0"/>
<protein>
    <recommendedName>
        <fullName evidence="4">Chitin-binding type-2 domain-containing protein</fullName>
    </recommendedName>
</protein>
<gene>
    <name evidence="2" type="ORF">RSOLAG22IIIB_05621</name>
</gene>
<organism evidence="2 3">
    <name type="scientific">Rhizoctonia solani</name>
    <dbReference type="NCBI Taxonomy" id="456999"/>
    <lineage>
        <taxon>Eukaryota</taxon>
        <taxon>Fungi</taxon>
        <taxon>Dikarya</taxon>
        <taxon>Basidiomycota</taxon>
        <taxon>Agaricomycotina</taxon>
        <taxon>Agaricomycetes</taxon>
        <taxon>Cantharellales</taxon>
        <taxon>Ceratobasidiaceae</taxon>
        <taxon>Rhizoctonia</taxon>
    </lineage>
</organism>
<keyword evidence="3" id="KW-1185">Reference proteome</keyword>
<proteinExistence type="predicted"/>
<evidence type="ECO:0000313" key="2">
    <source>
        <dbReference type="EMBL" id="CUA74614.1"/>
    </source>
</evidence>
<dbReference type="Proteomes" id="UP000044841">
    <property type="component" value="Unassembled WGS sequence"/>
</dbReference>
<feature type="chain" id="PRO_5005503044" description="Chitin-binding type-2 domain-containing protein" evidence="1">
    <location>
        <begin position="20"/>
        <end position="182"/>
    </location>
</feature>
<feature type="signal peptide" evidence="1">
    <location>
        <begin position="1"/>
        <end position="19"/>
    </location>
</feature>
<accession>A0A0K6G8E0</accession>
<reference evidence="2 3" key="1">
    <citation type="submission" date="2015-07" db="EMBL/GenBank/DDBJ databases">
        <authorList>
            <person name="Noorani M."/>
        </authorList>
    </citation>
    <scope>NUCLEOTIDE SEQUENCE [LARGE SCALE GENOMIC DNA]</scope>
    <source>
        <strain evidence="2">BBA 69670</strain>
    </source>
</reference>
<name>A0A0K6G8E0_9AGAM</name>
<keyword evidence="1" id="KW-0732">Signal</keyword>
<sequence>MVALKLAAALAACASAVTAVPTHGHKFRCDQKYFWFGPKSICLWIGIKNKCAPPAQQNCGRNWYWHQDYKYCVPSSPTYGDAGCNDGWIWDDNKYSCVPALPPAPAPGQCQSNNFYWGLKSTCLPYGGDSNPPSPPYGSQCPDNWYWRSAGHCAPRQPYYGNPECSSQYSWNKDTLCCTKGY</sequence>